<dbReference type="GO" id="GO:0008299">
    <property type="term" value="P:isoprenoid biosynthetic process"/>
    <property type="evidence" value="ECO:0007669"/>
    <property type="project" value="InterPro"/>
</dbReference>
<reference evidence="3 4" key="1">
    <citation type="submission" date="2018-01" db="EMBL/GenBank/DDBJ databases">
        <title>Draft genome Sequence of streptomyces globosus LZH-48.</title>
        <authorList>
            <person name="Ran K."/>
            <person name="Li Z."/>
            <person name="Wei S."/>
            <person name="Dong R."/>
        </authorList>
    </citation>
    <scope>NUCLEOTIDE SEQUENCE [LARGE SCALE GENOMIC DNA]</scope>
    <source>
        <strain evidence="3 4">LZH-48</strain>
    </source>
</reference>
<evidence type="ECO:0000313" key="4">
    <source>
        <dbReference type="Proteomes" id="UP000252004"/>
    </source>
</evidence>
<feature type="compositionally biased region" description="Pro residues" evidence="2">
    <location>
        <begin position="103"/>
        <end position="117"/>
    </location>
</feature>
<dbReference type="GO" id="GO:0004659">
    <property type="term" value="F:prenyltransferase activity"/>
    <property type="evidence" value="ECO:0007669"/>
    <property type="project" value="InterPro"/>
</dbReference>
<organism evidence="3 4">
    <name type="scientific">Streptomyces globosus</name>
    <dbReference type="NCBI Taxonomy" id="68209"/>
    <lineage>
        <taxon>Bacteria</taxon>
        <taxon>Bacillati</taxon>
        <taxon>Actinomycetota</taxon>
        <taxon>Actinomycetes</taxon>
        <taxon>Kitasatosporales</taxon>
        <taxon>Streptomycetaceae</taxon>
        <taxon>Streptomyces</taxon>
    </lineage>
</organism>
<keyword evidence="1" id="KW-0808">Transferase</keyword>
<feature type="region of interest" description="Disordered" evidence="2">
    <location>
        <begin position="94"/>
        <end position="120"/>
    </location>
</feature>
<keyword evidence="4" id="KW-1185">Reference proteome</keyword>
<evidence type="ECO:0000313" key="3">
    <source>
        <dbReference type="EMBL" id="AXE26202.1"/>
    </source>
</evidence>
<evidence type="ECO:0000256" key="1">
    <source>
        <dbReference type="RuleBase" id="RU004466"/>
    </source>
</evidence>
<dbReference type="RefSeq" id="WP_114057377.1">
    <property type="nucleotide sequence ID" value="NZ_CP030862.1"/>
</dbReference>
<dbReference type="Gene3D" id="1.10.600.10">
    <property type="entry name" value="Farnesyl Diphosphate Synthase"/>
    <property type="match status" value="1"/>
</dbReference>
<proteinExistence type="inferred from homology"/>
<accession>A0A344U5N1</accession>
<dbReference type="Pfam" id="PF00348">
    <property type="entry name" value="polyprenyl_synt"/>
    <property type="match status" value="1"/>
</dbReference>
<dbReference type="InterPro" id="IPR008949">
    <property type="entry name" value="Isoprenoid_synthase_dom_sf"/>
</dbReference>
<comment type="similarity">
    <text evidence="1">Belongs to the FPP/GGPP synthase family.</text>
</comment>
<sequence>MHPLPYADLRAVAPLDIEAELDAAVRLLGPEADTRAARGAVAGLLRRHPLRHPLWVLPLLVHGAQTGDPAPAAPLAALHVLWWTSACHLDDLADAPGLTRPGEPGPDRGPGPDPGPRPSEELMAAFLAGSVLPLRIVEALPAPPAVRAALASEILTAWTAAAQGQLADIGTDAAHATRGSAVAAYRGKSGGPFAMIASMAAELSGAERQRVDSWREFGTLFGILWQLFNDQEDILTGRHEDLRNGTPTYLLACALEGAAPPAGRDRLLALCGAARVSAAARSELLAALLAPAVLRRYGAGLGAFRARTHRVLAAVGGHERYLAALRRLVDHASALLLPPAAAAAAAATARPTRPTRPWRPTGR</sequence>
<dbReference type="KEGG" id="sgz:C0216_24530"/>
<gene>
    <name evidence="3" type="ORF">C0216_24530</name>
</gene>
<dbReference type="Proteomes" id="UP000252004">
    <property type="component" value="Chromosome"/>
</dbReference>
<dbReference type="SUPFAM" id="SSF48576">
    <property type="entry name" value="Terpenoid synthases"/>
    <property type="match status" value="1"/>
</dbReference>
<dbReference type="OrthoDB" id="4601928at2"/>
<dbReference type="AlphaFoldDB" id="A0A344U5N1"/>
<protein>
    <recommendedName>
        <fullName evidence="5">Polyprenyl synthetase family protein</fullName>
    </recommendedName>
</protein>
<evidence type="ECO:0000256" key="2">
    <source>
        <dbReference type="SAM" id="MobiDB-lite"/>
    </source>
</evidence>
<evidence type="ECO:0008006" key="5">
    <source>
        <dbReference type="Google" id="ProtNLM"/>
    </source>
</evidence>
<name>A0A344U5N1_9ACTN</name>
<dbReference type="InterPro" id="IPR000092">
    <property type="entry name" value="Polyprenyl_synt"/>
</dbReference>
<dbReference type="EMBL" id="CP030862">
    <property type="protein sequence ID" value="AXE26202.1"/>
    <property type="molecule type" value="Genomic_DNA"/>
</dbReference>